<organism evidence="2 3">
    <name type="scientific">Winogradskyella luteola</name>
    <dbReference type="NCBI Taxonomy" id="2828330"/>
    <lineage>
        <taxon>Bacteria</taxon>
        <taxon>Pseudomonadati</taxon>
        <taxon>Bacteroidota</taxon>
        <taxon>Flavobacteriia</taxon>
        <taxon>Flavobacteriales</taxon>
        <taxon>Flavobacteriaceae</taxon>
        <taxon>Winogradskyella</taxon>
    </lineage>
</organism>
<evidence type="ECO:0000313" key="3">
    <source>
        <dbReference type="Proteomes" id="UP001138894"/>
    </source>
</evidence>
<keyword evidence="1" id="KW-0472">Membrane</keyword>
<dbReference type="Proteomes" id="UP001138894">
    <property type="component" value="Unassembled WGS sequence"/>
</dbReference>
<evidence type="ECO:0008006" key="4">
    <source>
        <dbReference type="Google" id="ProtNLM"/>
    </source>
</evidence>
<feature type="transmembrane region" description="Helical" evidence="1">
    <location>
        <begin position="168"/>
        <end position="191"/>
    </location>
</feature>
<comment type="caution">
    <text evidence="2">The sequence shown here is derived from an EMBL/GenBank/DDBJ whole genome shotgun (WGS) entry which is preliminary data.</text>
</comment>
<feature type="transmembrane region" description="Helical" evidence="1">
    <location>
        <begin position="197"/>
        <end position="215"/>
    </location>
</feature>
<dbReference type="AlphaFoldDB" id="A0A9X1FAZ4"/>
<name>A0A9X1FAZ4_9FLAO</name>
<gene>
    <name evidence="2" type="ORF">KCG49_14010</name>
</gene>
<evidence type="ECO:0000256" key="1">
    <source>
        <dbReference type="SAM" id="Phobius"/>
    </source>
</evidence>
<protein>
    <recommendedName>
        <fullName evidence="4">Class I SAM-dependent methyltransferase</fullName>
    </recommendedName>
</protein>
<dbReference type="RefSeq" id="WP_218547369.1">
    <property type="nucleotide sequence ID" value="NZ_JAGSPD010000013.1"/>
</dbReference>
<sequence>MKRIQLFEFEDFIWFPSSIRTGMTNLLVVLQKIMRTSDIIASLIITAKQRNNFSQIIDLGSGSGGIMLDVIKKLNINNTESLKLLLTDLHPNSKLVEQINSTKIHNVTYNKSSVDATNLSNLPMGLKTMVNSFHHMPPNVAKSILKSAQDNKHPLLIYEIGENTIPTLLWWLLLPLSLAILFVMALLMTPFIKPLSWKQLVFTYLIPIIPLCYAWDGQASIMRIYTFKDIECLIKDFKNESYIWKVDKAKKPNGKKAGYYILGLPK</sequence>
<keyword evidence="1" id="KW-0812">Transmembrane</keyword>
<keyword evidence="3" id="KW-1185">Reference proteome</keyword>
<reference evidence="2" key="1">
    <citation type="submission" date="2021-04" db="EMBL/GenBank/DDBJ databases">
        <authorList>
            <person name="Pira H."/>
            <person name="Risdian C."/>
            <person name="Wink J."/>
        </authorList>
    </citation>
    <scope>NUCLEOTIDE SEQUENCE</scope>
    <source>
        <strain evidence="2">WHY3</strain>
    </source>
</reference>
<evidence type="ECO:0000313" key="2">
    <source>
        <dbReference type="EMBL" id="MBV7270306.1"/>
    </source>
</evidence>
<keyword evidence="1" id="KW-1133">Transmembrane helix</keyword>
<accession>A0A9X1FAZ4</accession>
<dbReference type="EMBL" id="JAGSPD010000013">
    <property type="protein sequence ID" value="MBV7270306.1"/>
    <property type="molecule type" value="Genomic_DNA"/>
</dbReference>
<proteinExistence type="predicted"/>